<evidence type="ECO:0000313" key="1">
    <source>
        <dbReference type="EMBL" id="KAK1628345.1"/>
    </source>
</evidence>
<sequence>MSLFAGELVPDSSLVGLLLLDQSCRRAVGNTDHDDSGLTGVLYPVILFAQAAGPECIMPSQQAPLRLMRIKVINDTVWLANIAPNISRKTLQDVQFKGLDILDILGHLSRENMLQEDAGVFSRMM</sequence>
<accession>A0AAD8RNY7</accession>
<dbReference type="Proteomes" id="UP001231189">
    <property type="component" value="Unassembled WGS sequence"/>
</dbReference>
<proteinExistence type="predicted"/>
<organism evidence="1 2">
    <name type="scientific">Lolium multiflorum</name>
    <name type="common">Italian ryegrass</name>
    <name type="synonym">Lolium perenne subsp. multiflorum</name>
    <dbReference type="NCBI Taxonomy" id="4521"/>
    <lineage>
        <taxon>Eukaryota</taxon>
        <taxon>Viridiplantae</taxon>
        <taxon>Streptophyta</taxon>
        <taxon>Embryophyta</taxon>
        <taxon>Tracheophyta</taxon>
        <taxon>Spermatophyta</taxon>
        <taxon>Magnoliopsida</taxon>
        <taxon>Liliopsida</taxon>
        <taxon>Poales</taxon>
        <taxon>Poaceae</taxon>
        <taxon>BOP clade</taxon>
        <taxon>Pooideae</taxon>
        <taxon>Poodae</taxon>
        <taxon>Poeae</taxon>
        <taxon>Poeae Chloroplast Group 2 (Poeae type)</taxon>
        <taxon>Loliodinae</taxon>
        <taxon>Loliinae</taxon>
        <taxon>Lolium</taxon>
    </lineage>
</organism>
<name>A0AAD8RNY7_LOLMU</name>
<dbReference type="AlphaFoldDB" id="A0AAD8RNY7"/>
<reference evidence="1" key="1">
    <citation type="submission" date="2023-07" db="EMBL/GenBank/DDBJ databases">
        <title>A chromosome-level genome assembly of Lolium multiflorum.</title>
        <authorList>
            <person name="Chen Y."/>
            <person name="Copetti D."/>
            <person name="Kolliker R."/>
            <person name="Studer B."/>
        </authorList>
    </citation>
    <scope>NUCLEOTIDE SEQUENCE</scope>
    <source>
        <strain evidence="1">02402/16</strain>
        <tissue evidence="1">Leaf</tissue>
    </source>
</reference>
<comment type="caution">
    <text evidence="1">The sequence shown here is derived from an EMBL/GenBank/DDBJ whole genome shotgun (WGS) entry which is preliminary data.</text>
</comment>
<protein>
    <submittedName>
        <fullName evidence="1">Uncharacterized protein</fullName>
    </submittedName>
</protein>
<keyword evidence="2" id="KW-1185">Reference proteome</keyword>
<dbReference type="EMBL" id="JAUUTY010000005">
    <property type="protein sequence ID" value="KAK1628345.1"/>
    <property type="molecule type" value="Genomic_DNA"/>
</dbReference>
<gene>
    <name evidence="1" type="ORF">QYE76_002660</name>
</gene>
<evidence type="ECO:0000313" key="2">
    <source>
        <dbReference type="Proteomes" id="UP001231189"/>
    </source>
</evidence>